<feature type="region of interest" description="Disordered" evidence="1">
    <location>
        <begin position="1"/>
        <end position="101"/>
    </location>
</feature>
<feature type="compositionally biased region" description="Basic and acidic residues" evidence="1">
    <location>
        <begin position="44"/>
        <end position="57"/>
    </location>
</feature>
<sequence>MRLQQSLAQEEQNEAATPRKAAPVNNGRIGNIVSAWRHARKKSKDSSSGDHNSKDANEDFEDDAEEVKVIIEQSSSHRRSAVIATSKGLQQRSTESTTNQL</sequence>
<dbReference type="Proteomes" id="UP001446871">
    <property type="component" value="Unassembled WGS sequence"/>
</dbReference>
<comment type="caution">
    <text evidence="2">The sequence shown here is derived from an EMBL/GenBank/DDBJ whole genome shotgun (WGS) entry which is preliminary data.</text>
</comment>
<dbReference type="EMBL" id="JAQQWM010000006">
    <property type="protein sequence ID" value="KAK8060322.1"/>
    <property type="molecule type" value="Genomic_DNA"/>
</dbReference>
<accession>A0ABR1UNP9</accession>
<feature type="compositionally biased region" description="Polar residues" evidence="1">
    <location>
        <begin position="1"/>
        <end position="10"/>
    </location>
</feature>
<keyword evidence="3" id="KW-1185">Reference proteome</keyword>
<reference evidence="2 3" key="1">
    <citation type="submission" date="2023-01" db="EMBL/GenBank/DDBJ databases">
        <title>Analysis of 21 Apiospora genomes using comparative genomics revels a genus with tremendous synthesis potential of carbohydrate active enzymes and secondary metabolites.</title>
        <authorList>
            <person name="Sorensen T."/>
        </authorList>
    </citation>
    <scope>NUCLEOTIDE SEQUENCE [LARGE SCALE GENOMIC DNA]</scope>
    <source>
        <strain evidence="2 3">CBS 83171</strain>
    </source>
</reference>
<name>A0ABR1UNP9_9PEZI</name>
<evidence type="ECO:0000313" key="2">
    <source>
        <dbReference type="EMBL" id="KAK8060322.1"/>
    </source>
</evidence>
<evidence type="ECO:0000256" key="1">
    <source>
        <dbReference type="SAM" id="MobiDB-lite"/>
    </source>
</evidence>
<protein>
    <submittedName>
        <fullName evidence="2">Uncharacterized protein</fullName>
    </submittedName>
</protein>
<evidence type="ECO:0000313" key="3">
    <source>
        <dbReference type="Proteomes" id="UP001446871"/>
    </source>
</evidence>
<organism evidence="2 3">
    <name type="scientific">Apiospora saccharicola</name>
    <dbReference type="NCBI Taxonomy" id="335842"/>
    <lineage>
        <taxon>Eukaryota</taxon>
        <taxon>Fungi</taxon>
        <taxon>Dikarya</taxon>
        <taxon>Ascomycota</taxon>
        <taxon>Pezizomycotina</taxon>
        <taxon>Sordariomycetes</taxon>
        <taxon>Xylariomycetidae</taxon>
        <taxon>Amphisphaeriales</taxon>
        <taxon>Apiosporaceae</taxon>
        <taxon>Apiospora</taxon>
    </lineage>
</organism>
<proteinExistence type="predicted"/>
<feature type="compositionally biased region" description="Polar residues" evidence="1">
    <location>
        <begin position="87"/>
        <end position="101"/>
    </location>
</feature>
<gene>
    <name evidence="2" type="ORF">PG996_010252</name>
</gene>